<dbReference type="EMBL" id="CP010026">
    <property type="protein sequence ID" value="AJZ61036.1"/>
    <property type="molecule type" value="Genomic_DNA"/>
</dbReference>
<proteinExistence type="predicted"/>
<dbReference type="GeneID" id="98280539"/>
<feature type="compositionally biased region" description="Polar residues" evidence="1">
    <location>
        <begin position="1"/>
        <end position="19"/>
    </location>
</feature>
<name>A0AAU8T3R8_9BURK</name>
<dbReference type="Proteomes" id="UP000032614">
    <property type="component" value="Chromosome 1"/>
</dbReference>
<accession>A0AAU8T3R8</accession>
<evidence type="ECO:0000313" key="3">
    <source>
        <dbReference type="Proteomes" id="UP000032614"/>
    </source>
</evidence>
<protein>
    <submittedName>
        <fullName evidence="2">Uncharacterized protein</fullName>
    </submittedName>
</protein>
<organism evidence="2 3">
    <name type="scientific">Paraburkholderia fungorum</name>
    <dbReference type="NCBI Taxonomy" id="134537"/>
    <lineage>
        <taxon>Bacteria</taxon>
        <taxon>Pseudomonadati</taxon>
        <taxon>Pseudomonadota</taxon>
        <taxon>Betaproteobacteria</taxon>
        <taxon>Burkholderiales</taxon>
        <taxon>Burkholderiaceae</taxon>
        <taxon>Paraburkholderia</taxon>
    </lineage>
</organism>
<feature type="region of interest" description="Disordered" evidence="1">
    <location>
        <begin position="1"/>
        <end position="21"/>
    </location>
</feature>
<sequence length="102" mass="10498">MASISGIHSLSTAGSSTAGDRTMSARQAVIACKSRHHCRLRRQAASEKPTMGALAATAVKRKTGERKTSASAALPHIGPNWISVSLSSAKYAISSSLVCAAC</sequence>
<evidence type="ECO:0000313" key="2">
    <source>
        <dbReference type="EMBL" id="AJZ61036.1"/>
    </source>
</evidence>
<evidence type="ECO:0000256" key="1">
    <source>
        <dbReference type="SAM" id="MobiDB-lite"/>
    </source>
</evidence>
<dbReference type="RefSeq" id="WP_200898819.1">
    <property type="nucleotide sequence ID" value="NZ_CP010026.1"/>
</dbReference>
<gene>
    <name evidence="2" type="ORF">OI25_2788</name>
</gene>
<dbReference type="KEGG" id="bfn:OI25_2788"/>
<reference evidence="2 3" key="1">
    <citation type="journal article" date="2015" name="Genome Announc.">
        <title>Complete genome sequences for 59 burkholderia isolates, both pathogenic and near neighbor.</title>
        <authorList>
            <person name="Johnson S.L."/>
            <person name="Bishop-Lilly K.A."/>
            <person name="Ladner J.T."/>
            <person name="Daligault H.E."/>
            <person name="Davenport K.W."/>
            <person name="Jaissle J."/>
            <person name="Frey K.G."/>
            <person name="Koroleva G.I."/>
            <person name="Bruce D.C."/>
            <person name="Coyne S.R."/>
            <person name="Broomall S.M."/>
            <person name="Li P.E."/>
            <person name="Teshima H."/>
            <person name="Gibbons H.S."/>
            <person name="Palacios G.F."/>
            <person name="Rosenzweig C.N."/>
            <person name="Redden C.L."/>
            <person name="Xu Y."/>
            <person name="Minogue T.D."/>
            <person name="Chain P.S."/>
        </authorList>
    </citation>
    <scope>NUCLEOTIDE SEQUENCE [LARGE SCALE GENOMIC DNA]</scope>
    <source>
        <strain evidence="2 3">ATCC BAA-463</strain>
    </source>
</reference>
<dbReference type="AlphaFoldDB" id="A0AAU8T3R8"/>